<dbReference type="RefSeq" id="WP_016523227.1">
    <property type="nucleotide sequence ID" value="NZ_KE332517.1"/>
</dbReference>
<proteinExistence type="predicted"/>
<evidence type="ECO:0000256" key="4">
    <source>
        <dbReference type="ARBA" id="ARBA00023136"/>
    </source>
</evidence>
<feature type="transmembrane region" description="Helical" evidence="5">
    <location>
        <begin position="45"/>
        <end position="63"/>
    </location>
</feature>
<dbReference type="CDD" id="cd16914">
    <property type="entry name" value="EcfT"/>
    <property type="match status" value="1"/>
</dbReference>
<dbReference type="Proteomes" id="UP000014634">
    <property type="component" value="Unassembled WGS sequence"/>
</dbReference>
<evidence type="ECO:0000256" key="5">
    <source>
        <dbReference type="SAM" id="Phobius"/>
    </source>
</evidence>
<evidence type="ECO:0000256" key="1">
    <source>
        <dbReference type="ARBA" id="ARBA00004141"/>
    </source>
</evidence>
<feature type="transmembrane region" description="Helical" evidence="5">
    <location>
        <begin position="75"/>
        <end position="94"/>
    </location>
</feature>
<gene>
    <name evidence="6" type="ORF">HMPREF9195_01278</name>
</gene>
<evidence type="ECO:0000256" key="2">
    <source>
        <dbReference type="ARBA" id="ARBA00022692"/>
    </source>
</evidence>
<keyword evidence="2 5" id="KW-0812">Transmembrane</keyword>
<sequence>MDFRTKLAVFFCTVFLVSVISKNTVFFCLIGLVAAYGVFQKHYRSIFRCVFVLLIVETIQLISKGNGLGTMLPEMFLFIITRMIAVLISVIPIIKTPPGELTAVINKLKINRNIALSFIFMMRFFPIIGNEFKEIIESLKLRGLFTLTKPLQTMEYVFIPMMFSASKTAEELAAAAEVRGISAAGVHTSKRAIVFTTVDWAITLIALVISAGLYYWELH</sequence>
<organism evidence="6 7">
    <name type="scientific">Treponema medium ATCC 700293</name>
    <dbReference type="NCBI Taxonomy" id="1125700"/>
    <lineage>
        <taxon>Bacteria</taxon>
        <taxon>Pseudomonadati</taxon>
        <taxon>Spirochaetota</taxon>
        <taxon>Spirochaetia</taxon>
        <taxon>Spirochaetales</taxon>
        <taxon>Treponemataceae</taxon>
        <taxon>Treponema</taxon>
    </lineage>
</organism>
<dbReference type="EMBL" id="ATFE01000008">
    <property type="protein sequence ID" value="EPF29033.1"/>
    <property type="molecule type" value="Genomic_DNA"/>
</dbReference>
<dbReference type="Pfam" id="PF02361">
    <property type="entry name" value="CbiQ"/>
    <property type="match status" value="1"/>
</dbReference>
<reference evidence="6 7" key="1">
    <citation type="submission" date="2013-04" db="EMBL/GenBank/DDBJ databases">
        <title>The Genome Sequence of Treponema medium ATCC 700293.</title>
        <authorList>
            <consortium name="The Broad Institute Genomics Platform"/>
            <person name="Earl A."/>
            <person name="Ward D."/>
            <person name="Feldgarden M."/>
            <person name="Gevers D."/>
            <person name="Leonetti C."/>
            <person name="Blanton J.M."/>
            <person name="Dewhirst F.E."/>
            <person name="Izard J."/>
            <person name="Walker B."/>
            <person name="Young S."/>
            <person name="Zeng Q."/>
            <person name="Gargeya S."/>
            <person name="Fitzgerald M."/>
            <person name="Haas B."/>
            <person name="Abouelleil A."/>
            <person name="Allen A.W."/>
            <person name="Alvarado L."/>
            <person name="Arachchi H.M."/>
            <person name="Berlin A.M."/>
            <person name="Chapman S.B."/>
            <person name="Gainer-Dewar J."/>
            <person name="Goldberg J."/>
            <person name="Griggs A."/>
            <person name="Gujja S."/>
            <person name="Hansen M."/>
            <person name="Howarth C."/>
            <person name="Imamovic A."/>
            <person name="Ireland A."/>
            <person name="Larimer J."/>
            <person name="McCowan C."/>
            <person name="Murphy C."/>
            <person name="Pearson M."/>
            <person name="Poon T.W."/>
            <person name="Priest M."/>
            <person name="Roberts A."/>
            <person name="Saif S."/>
            <person name="Shea T."/>
            <person name="Sisk P."/>
            <person name="Sykes S."/>
            <person name="Wortman J."/>
            <person name="Nusbaum C."/>
            <person name="Birren B."/>
        </authorList>
    </citation>
    <scope>NUCLEOTIDE SEQUENCE [LARGE SCALE GENOMIC DNA]</scope>
    <source>
        <strain evidence="6 7">ATCC 700293</strain>
    </source>
</reference>
<comment type="caution">
    <text evidence="6">The sequence shown here is derived from an EMBL/GenBank/DDBJ whole genome shotgun (WGS) entry which is preliminary data.</text>
</comment>
<evidence type="ECO:0000313" key="7">
    <source>
        <dbReference type="Proteomes" id="UP000014634"/>
    </source>
</evidence>
<evidence type="ECO:0000313" key="6">
    <source>
        <dbReference type="EMBL" id="EPF29033.1"/>
    </source>
</evidence>
<dbReference type="AlphaFoldDB" id="A0AA87NM50"/>
<keyword evidence="4 5" id="KW-0472">Membrane</keyword>
<keyword evidence="3 5" id="KW-1133">Transmembrane helix</keyword>
<name>A0AA87NM50_TREMD</name>
<dbReference type="GO" id="GO:0005886">
    <property type="term" value="C:plasma membrane"/>
    <property type="evidence" value="ECO:0007669"/>
    <property type="project" value="UniProtKB-ARBA"/>
</dbReference>
<protein>
    <recommendedName>
        <fullName evidence="8">Cobalt transport protein</fullName>
    </recommendedName>
</protein>
<accession>A0AA87NM50</accession>
<feature type="transmembrane region" description="Helical" evidence="5">
    <location>
        <begin position="192"/>
        <end position="216"/>
    </location>
</feature>
<evidence type="ECO:0000256" key="3">
    <source>
        <dbReference type="ARBA" id="ARBA00022989"/>
    </source>
</evidence>
<evidence type="ECO:0008006" key="8">
    <source>
        <dbReference type="Google" id="ProtNLM"/>
    </source>
</evidence>
<dbReference type="InterPro" id="IPR003339">
    <property type="entry name" value="ABC/ECF_trnsptr_transmembrane"/>
</dbReference>
<feature type="transmembrane region" description="Helical" evidence="5">
    <location>
        <begin position="7"/>
        <end position="39"/>
    </location>
</feature>
<comment type="subcellular location">
    <subcellularLocation>
        <location evidence="1">Membrane</location>
        <topology evidence="1">Multi-pass membrane protein</topology>
    </subcellularLocation>
</comment>